<protein>
    <submittedName>
        <fullName evidence="2">Uncharacterized protein</fullName>
    </submittedName>
</protein>
<evidence type="ECO:0000313" key="3">
    <source>
        <dbReference type="Proteomes" id="UP000244066"/>
    </source>
</evidence>
<proteinExistence type="predicted"/>
<accession>A0A2R7Y608</accession>
<dbReference type="EMBL" id="NDWU01000006">
    <property type="protein sequence ID" value="PUA32958.1"/>
    <property type="molecule type" value="Genomic_DNA"/>
</dbReference>
<feature type="compositionally biased region" description="Basic and acidic residues" evidence="1">
    <location>
        <begin position="723"/>
        <end position="733"/>
    </location>
</feature>
<dbReference type="InterPro" id="IPR027417">
    <property type="entry name" value="P-loop_NTPase"/>
</dbReference>
<comment type="caution">
    <text evidence="2">The sequence shown here is derived from an EMBL/GenBank/DDBJ whole genome shotgun (WGS) entry which is preliminary data.</text>
</comment>
<name>A0A2R7Y608_9ARCH</name>
<dbReference type="SUPFAM" id="SSF46785">
    <property type="entry name" value="Winged helix' DNA-binding domain"/>
    <property type="match status" value="1"/>
</dbReference>
<organism evidence="2 3">
    <name type="scientific">Candidatus Terraquivivens tikiterensis</name>
    <dbReference type="NCBI Taxonomy" id="1980982"/>
    <lineage>
        <taxon>Archaea</taxon>
        <taxon>Nitrososphaerota</taxon>
        <taxon>Candidatus Wolframiiraptoraceae</taxon>
        <taxon>Candidatus Terraquivivens</taxon>
    </lineage>
</organism>
<dbReference type="InterPro" id="IPR036390">
    <property type="entry name" value="WH_DNA-bd_sf"/>
</dbReference>
<feature type="region of interest" description="Disordered" evidence="1">
    <location>
        <begin position="708"/>
        <end position="733"/>
    </location>
</feature>
<reference evidence="2 3" key="1">
    <citation type="submission" date="2017-04" db="EMBL/GenBank/DDBJ databases">
        <title>Draft Aigarchaeota genome from a New Zealand hot spring.</title>
        <authorList>
            <person name="Reysenbach A.-L."/>
            <person name="Donaho J.A."/>
            <person name="Gerhart J."/>
            <person name="Kelley J.F."/>
            <person name="Kouba K."/>
            <person name="Podar M."/>
            <person name="Stott M."/>
        </authorList>
    </citation>
    <scope>NUCLEOTIDE SEQUENCE [LARGE SCALE GENOMIC DNA]</scope>
    <source>
        <strain evidence="2">NZ13_MG1</strain>
    </source>
</reference>
<evidence type="ECO:0000256" key="1">
    <source>
        <dbReference type="SAM" id="MobiDB-lite"/>
    </source>
</evidence>
<dbReference type="AlphaFoldDB" id="A0A2R7Y608"/>
<sequence>MSSHEGVVVELTGEGIYLRCGDRRVGPYKTYNEINVKEVAEKLDTEPVEVFKAKQRARFAAANPDRAPPNSDVATEVADTFTYAGDRPFYGKIQVIALGSPQSRYMRLTFRCANAKEECPPCSLVPYLQLNFNELDKDPSAFATYFDTNNPRDALRILVERGLEPGCPAWWKSVECKCEDERAVTPAIMIDRLGNEGKAWFVHSQRCDLKRCPNWIIGEGWLCKGKNGRIGVLIEEFTPESEVASPLPDEVEVAKAYIRKLVNEDGLKNSGVWKVAEALKRKSQLKGSEVVKGFASDLLTVASPVWVKTPEGPAELGATTCELGPSTTAKSKRVRMLIDWLGCGKYDTGRKTPAGLTAGAEKVEGMGWIVRKGLLPSMDLSFLVLDNMPPHAIDEQIESRRNGIVSITAIRSLELWARCRLKLLNNPAQPFDEMLYRCTALKMFDSKLIARFTFAVFTYGVSTEERYTDEIIDPKPEDDELLKHARTILRWNLSRETTYEVRRELWPIIMRYGKELELRYGCEDVPLLLRAIPYKLACLAYSFALLEGYDEPEERHVRLAYEWLDFCAKDIQLDGYAEWWRSQHELSDVEYEACKARIEQEIQADMREHGGGMEETVFFKMIEYIAKNEKGQRDEIAAYANVDPDTITRKARVLKGLGLLRSDKDGYRFTAKGVRFFKRWLQELPSIAHVGHAATLRGQGGIWDECPAPQGGLSPKSADIADMSDRKPQVLEG</sequence>
<gene>
    <name evidence="2" type="ORF">B9J98_03480</name>
</gene>
<dbReference type="Proteomes" id="UP000244066">
    <property type="component" value="Unassembled WGS sequence"/>
</dbReference>
<dbReference type="Gene3D" id="3.40.50.300">
    <property type="entry name" value="P-loop containing nucleotide triphosphate hydrolases"/>
    <property type="match status" value="1"/>
</dbReference>
<evidence type="ECO:0000313" key="2">
    <source>
        <dbReference type="EMBL" id="PUA32958.1"/>
    </source>
</evidence>